<sequence>MGQNRLAHFSMNFQCIHPLGGEELRPIGVVAPLARYTASCCTTRLAE</sequence>
<evidence type="ECO:0000313" key="1">
    <source>
        <dbReference type="EMBL" id="SMP20577.1"/>
    </source>
</evidence>
<dbReference type="Proteomes" id="UP001157914">
    <property type="component" value="Unassembled WGS sequence"/>
</dbReference>
<name>A0ABY1NZ15_9HYPH</name>
<accession>A0ABY1NZ15</accession>
<gene>
    <name evidence="1" type="ORF">SAMN06265374_2111</name>
</gene>
<organism evidence="1 2">
    <name type="scientific">Roseibium denhamense</name>
    <dbReference type="NCBI Taxonomy" id="76305"/>
    <lineage>
        <taxon>Bacteria</taxon>
        <taxon>Pseudomonadati</taxon>
        <taxon>Pseudomonadota</taxon>
        <taxon>Alphaproteobacteria</taxon>
        <taxon>Hyphomicrobiales</taxon>
        <taxon>Stappiaceae</taxon>
        <taxon>Roseibium</taxon>
    </lineage>
</organism>
<comment type="caution">
    <text evidence="1">The sequence shown here is derived from an EMBL/GenBank/DDBJ whole genome shotgun (WGS) entry which is preliminary data.</text>
</comment>
<protein>
    <submittedName>
        <fullName evidence="1">Uncharacterized protein</fullName>
    </submittedName>
</protein>
<keyword evidence="2" id="KW-1185">Reference proteome</keyword>
<evidence type="ECO:0000313" key="2">
    <source>
        <dbReference type="Proteomes" id="UP001157914"/>
    </source>
</evidence>
<reference evidence="1 2" key="1">
    <citation type="submission" date="2017-05" db="EMBL/GenBank/DDBJ databases">
        <authorList>
            <person name="Varghese N."/>
            <person name="Submissions S."/>
        </authorList>
    </citation>
    <scope>NUCLEOTIDE SEQUENCE [LARGE SCALE GENOMIC DNA]</scope>
    <source>
        <strain evidence="1 2">DSM 15949</strain>
    </source>
</reference>
<dbReference type="EMBL" id="FXTT01000002">
    <property type="protein sequence ID" value="SMP20577.1"/>
    <property type="molecule type" value="Genomic_DNA"/>
</dbReference>
<proteinExistence type="predicted"/>